<feature type="transmembrane region" description="Helical" evidence="1">
    <location>
        <begin position="54"/>
        <end position="73"/>
    </location>
</feature>
<feature type="transmembrane region" description="Helical" evidence="1">
    <location>
        <begin position="124"/>
        <end position="147"/>
    </location>
</feature>
<organism evidence="2 3">
    <name type="scientific">Pleionea mediterranea</name>
    <dbReference type="NCBI Taxonomy" id="523701"/>
    <lineage>
        <taxon>Bacteria</taxon>
        <taxon>Pseudomonadati</taxon>
        <taxon>Pseudomonadota</taxon>
        <taxon>Gammaproteobacteria</taxon>
        <taxon>Oceanospirillales</taxon>
        <taxon>Pleioneaceae</taxon>
        <taxon>Pleionea</taxon>
    </lineage>
</organism>
<keyword evidence="1" id="KW-0472">Membrane</keyword>
<proteinExistence type="predicted"/>
<accession>A0A316FW74</accession>
<dbReference type="EMBL" id="QGGU01000005">
    <property type="protein sequence ID" value="PWK51850.1"/>
    <property type="molecule type" value="Genomic_DNA"/>
</dbReference>
<dbReference type="AlphaFoldDB" id="A0A316FW74"/>
<dbReference type="Proteomes" id="UP000245790">
    <property type="component" value="Unassembled WGS sequence"/>
</dbReference>
<keyword evidence="3" id="KW-1185">Reference proteome</keyword>
<evidence type="ECO:0000256" key="1">
    <source>
        <dbReference type="SAM" id="Phobius"/>
    </source>
</evidence>
<feature type="transmembrane region" description="Helical" evidence="1">
    <location>
        <begin position="29"/>
        <end position="48"/>
    </location>
</feature>
<evidence type="ECO:0000313" key="3">
    <source>
        <dbReference type="Proteomes" id="UP000245790"/>
    </source>
</evidence>
<feature type="transmembrane region" description="Helical" evidence="1">
    <location>
        <begin position="153"/>
        <end position="175"/>
    </location>
</feature>
<protein>
    <submittedName>
        <fullName evidence="2">Uncharacterized protein</fullName>
    </submittedName>
</protein>
<feature type="transmembrane region" description="Helical" evidence="1">
    <location>
        <begin position="6"/>
        <end position="22"/>
    </location>
</feature>
<dbReference type="OrthoDB" id="9909064at2"/>
<comment type="caution">
    <text evidence="2">The sequence shown here is derived from an EMBL/GenBank/DDBJ whole genome shotgun (WGS) entry which is preliminary data.</text>
</comment>
<evidence type="ECO:0000313" key="2">
    <source>
        <dbReference type="EMBL" id="PWK51850.1"/>
    </source>
</evidence>
<gene>
    <name evidence="2" type="ORF">C8D97_105166</name>
</gene>
<reference evidence="2 3" key="1">
    <citation type="submission" date="2018-05" db="EMBL/GenBank/DDBJ databases">
        <title>Genomic Encyclopedia of Type Strains, Phase IV (KMG-IV): sequencing the most valuable type-strain genomes for metagenomic binning, comparative biology and taxonomic classification.</title>
        <authorList>
            <person name="Goeker M."/>
        </authorList>
    </citation>
    <scope>NUCLEOTIDE SEQUENCE [LARGE SCALE GENOMIC DNA]</scope>
    <source>
        <strain evidence="2 3">DSM 25350</strain>
    </source>
</reference>
<dbReference type="RefSeq" id="WP_109763239.1">
    <property type="nucleotide sequence ID" value="NZ_QGGU01000005.1"/>
</dbReference>
<keyword evidence="1" id="KW-1133">Transmembrane helix</keyword>
<keyword evidence="1" id="KW-0812">Transmembrane</keyword>
<feature type="transmembrane region" description="Helical" evidence="1">
    <location>
        <begin position="187"/>
        <end position="205"/>
    </location>
</feature>
<sequence length="206" mass="22939">MTTILLPIFFNLLTILALWQTWRTRQNKTAKRIGSGLLLIASGVLWQQSYGAEFGLTFLAITSALMAMMLIGITSEKFKQNNRNKAESLQTEAEMKKTLKAKHSNQFKPRQVTFQAWPIYARRVGTFLVAGPVTFVFSTVICLLLVMALPGELANTLVIAAFMLPIMWSLGACWILSQPKRIRPSMIMAGVSMVGSMILIMIPTVP</sequence>
<name>A0A316FW74_9GAMM</name>